<protein>
    <submittedName>
        <fullName evidence="1">Uncharacterized protein</fullName>
    </submittedName>
</protein>
<evidence type="ECO:0000313" key="1">
    <source>
        <dbReference type="EMBL" id="OGH93799.1"/>
    </source>
</evidence>
<name>A0A1F6PCC0_9BACT</name>
<dbReference type="Proteomes" id="UP000178254">
    <property type="component" value="Unassembled WGS sequence"/>
</dbReference>
<dbReference type="STRING" id="1798709.A2538_02905"/>
<proteinExistence type="predicted"/>
<dbReference type="AlphaFoldDB" id="A0A1F6PCC0"/>
<accession>A0A1F6PCC0</accession>
<evidence type="ECO:0000313" key="2">
    <source>
        <dbReference type="Proteomes" id="UP000178254"/>
    </source>
</evidence>
<gene>
    <name evidence="1" type="ORF">A2538_02905</name>
</gene>
<comment type="caution">
    <text evidence="1">The sequence shown here is derived from an EMBL/GenBank/DDBJ whole genome shotgun (WGS) entry which is preliminary data.</text>
</comment>
<sequence>MNRTKIIKIKQDGLSEDYNHDIFLVADHYSGYFPDHKEIANKIKDNDPHTITIIINNLSDKFWNNKKYVKKTREFIPSIYSKLLYENFFNEFGDIEGNKLYARWLEKYRPAFQTDHGEKELDDYIIKNELEPRYRDKILSKFKNHEKLFKPRVKINKDRYYNLLQPFNRVDWRNPYDNIFVWESDGKKYYRRGGSGSSGARETNSKFIFGLSLINQLKPIKSYLFLYSDDNRLYFIKKFSSLTVPNYDIGSNYFLEEGERDKTLAGVSLLEWSDFNKLKELRVLIGKELKK</sequence>
<dbReference type="EMBL" id="MFRE01000021">
    <property type="protein sequence ID" value="OGH93799.1"/>
    <property type="molecule type" value="Genomic_DNA"/>
</dbReference>
<organism evidence="1 2">
    <name type="scientific">Candidatus Magasanikbacteria bacterium RIFOXYD2_FULL_41_14</name>
    <dbReference type="NCBI Taxonomy" id="1798709"/>
    <lineage>
        <taxon>Bacteria</taxon>
        <taxon>Candidatus Magasanikiibacteriota</taxon>
    </lineage>
</organism>
<reference evidence="1 2" key="1">
    <citation type="journal article" date="2016" name="Nat. Commun.">
        <title>Thousands of microbial genomes shed light on interconnected biogeochemical processes in an aquifer system.</title>
        <authorList>
            <person name="Anantharaman K."/>
            <person name="Brown C.T."/>
            <person name="Hug L.A."/>
            <person name="Sharon I."/>
            <person name="Castelle C.J."/>
            <person name="Probst A.J."/>
            <person name="Thomas B.C."/>
            <person name="Singh A."/>
            <person name="Wilkins M.J."/>
            <person name="Karaoz U."/>
            <person name="Brodie E.L."/>
            <person name="Williams K.H."/>
            <person name="Hubbard S.S."/>
            <person name="Banfield J.F."/>
        </authorList>
    </citation>
    <scope>NUCLEOTIDE SEQUENCE [LARGE SCALE GENOMIC DNA]</scope>
</reference>